<feature type="compositionally biased region" description="Polar residues" evidence="3">
    <location>
        <begin position="103"/>
        <end position="114"/>
    </location>
</feature>
<keyword evidence="5" id="KW-1185">Reference proteome</keyword>
<evidence type="ECO:0000313" key="6">
    <source>
        <dbReference type="RefSeq" id="XP_018447380.1"/>
    </source>
</evidence>
<accession>A0A6J0KHM0</accession>
<keyword evidence="4" id="KW-1133">Transmembrane helix</keyword>
<reference evidence="5" key="1">
    <citation type="journal article" date="2019" name="Database">
        <title>The radish genome database (RadishGD): an integrated information resource for radish genomics.</title>
        <authorList>
            <person name="Yu H.J."/>
            <person name="Baek S."/>
            <person name="Lee Y.J."/>
            <person name="Cho A."/>
            <person name="Mun J.H."/>
        </authorList>
    </citation>
    <scope>NUCLEOTIDE SEQUENCE [LARGE SCALE GENOMIC DNA]</scope>
    <source>
        <strain evidence="5">cv. WK10039</strain>
    </source>
</reference>
<dbReference type="GO" id="GO:0005516">
    <property type="term" value="F:calmodulin binding"/>
    <property type="evidence" value="ECO:0007669"/>
    <property type="project" value="UniProtKB-KW"/>
</dbReference>
<feature type="region of interest" description="Disordered" evidence="3">
    <location>
        <begin position="376"/>
        <end position="444"/>
    </location>
</feature>
<dbReference type="PANTHER" id="PTHR32295:SF15">
    <property type="entry name" value="PROTEIN IQ-DOMAIN 33"/>
    <property type="match status" value="1"/>
</dbReference>
<keyword evidence="4" id="KW-0472">Membrane</keyword>
<evidence type="ECO:0000256" key="3">
    <source>
        <dbReference type="SAM" id="MobiDB-lite"/>
    </source>
</evidence>
<name>A0A6J0KHM0_RAPSA</name>
<evidence type="ECO:0000256" key="4">
    <source>
        <dbReference type="SAM" id="Phobius"/>
    </source>
</evidence>
<evidence type="ECO:0000256" key="2">
    <source>
        <dbReference type="ARBA" id="ARBA00024341"/>
    </source>
</evidence>
<comment type="similarity">
    <text evidence="2">Belongs to the IQD family.</text>
</comment>
<organism evidence="5 6">
    <name type="scientific">Raphanus sativus</name>
    <name type="common">Radish</name>
    <name type="synonym">Raphanus raphanistrum var. sativus</name>
    <dbReference type="NCBI Taxonomy" id="3726"/>
    <lineage>
        <taxon>Eukaryota</taxon>
        <taxon>Viridiplantae</taxon>
        <taxon>Streptophyta</taxon>
        <taxon>Embryophyta</taxon>
        <taxon>Tracheophyta</taxon>
        <taxon>Spermatophyta</taxon>
        <taxon>Magnoliopsida</taxon>
        <taxon>eudicotyledons</taxon>
        <taxon>Gunneridae</taxon>
        <taxon>Pentapetalae</taxon>
        <taxon>rosids</taxon>
        <taxon>malvids</taxon>
        <taxon>Brassicales</taxon>
        <taxon>Brassicaceae</taxon>
        <taxon>Brassiceae</taxon>
        <taxon>Raphanus</taxon>
    </lineage>
</organism>
<dbReference type="GeneID" id="108818924"/>
<keyword evidence="1" id="KW-0112">Calmodulin-binding</keyword>
<feature type="transmembrane region" description="Helical" evidence="4">
    <location>
        <begin position="160"/>
        <end position="181"/>
    </location>
</feature>
<feature type="compositionally biased region" description="Basic and acidic residues" evidence="3">
    <location>
        <begin position="116"/>
        <end position="129"/>
    </location>
</feature>
<proteinExistence type="inferred from homology"/>
<evidence type="ECO:0000256" key="1">
    <source>
        <dbReference type="ARBA" id="ARBA00022860"/>
    </source>
</evidence>
<dbReference type="PANTHER" id="PTHR32295">
    <property type="entry name" value="IQ-DOMAIN 5-RELATED"/>
    <property type="match status" value="1"/>
</dbReference>
<reference evidence="6" key="2">
    <citation type="submission" date="2025-08" db="UniProtKB">
        <authorList>
            <consortium name="RefSeq"/>
        </authorList>
    </citation>
    <scope>IDENTIFICATION</scope>
    <source>
        <tissue evidence="6">Leaf</tissue>
    </source>
</reference>
<dbReference type="AlphaFoldDB" id="A0A6J0KHM0"/>
<gene>
    <name evidence="6" type="primary">LOC108818924</name>
</gene>
<sequence length="444" mass="50544">MGVTGGLVRSIFFRNKSFGAHDYNNNGRSNGGEKKRWSSVRSYLCGDEFNSVLAVDDSGSIKDSLDPLLTMSQQLSTEPSDSVLAIQDSASVKLLRLEEEDSVSGQNSEVSVTQPLHKEDQSEGTETHIPKRHHHQTTLISKPFLEEEAAIIIQSAFRSYLVLFCFFFLCISLSFFCYVHSNDSYDAFQAKRGRKEVEETFDKEESFSGEESQGKVSLGTSLEVQTCSSVKAPFFKRKRVSRTLHNKNNTQVLRIKEDWDDSTVSSTISKSRIQSRIEAMTKRERALAYAFSQQLRICTKKKQVERNSEDESNIGWNWLERWMATRVPESTQVEARTNIQMKSQRLVRKNTSFSIAGELESCASNDIPLQFESISEEETEDLQREKSISKRKSAPSYKTQRRHNRLQAKKKDMQQQTKKAKTAPIGFKMGNEQEVTSRKINSSS</sequence>
<dbReference type="KEGG" id="rsz:108818924"/>
<dbReference type="RefSeq" id="XP_018447380.1">
    <property type="nucleotide sequence ID" value="XM_018591878.2"/>
</dbReference>
<feature type="region of interest" description="Disordered" evidence="3">
    <location>
        <begin position="99"/>
        <end position="133"/>
    </location>
</feature>
<feature type="compositionally biased region" description="Basic residues" evidence="3">
    <location>
        <begin position="389"/>
        <end position="408"/>
    </location>
</feature>
<evidence type="ECO:0000313" key="5">
    <source>
        <dbReference type="Proteomes" id="UP000504610"/>
    </source>
</evidence>
<protein>
    <submittedName>
        <fullName evidence="6">Protein IQ-DOMAIN 33 isoform X1</fullName>
    </submittedName>
</protein>
<dbReference type="OrthoDB" id="779903at2759"/>
<keyword evidence="4" id="KW-0812">Transmembrane</keyword>
<dbReference type="Proteomes" id="UP000504610">
    <property type="component" value="Chromosome 8"/>
</dbReference>